<evidence type="ECO:0000259" key="3">
    <source>
        <dbReference type="PROSITE" id="PS50835"/>
    </source>
</evidence>
<organism evidence="4 5">
    <name type="scientific">Fundulus heteroclitus</name>
    <name type="common">Killifish</name>
    <name type="synonym">Mummichog</name>
    <dbReference type="NCBI Taxonomy" id="8078"/>
    <lineage>
        <taxon>Eukaryota</taxon>
        <taxon>Metazoa</taxon>
        <taxon>Chordata</taxon>
        <taxon>Craniata</taxon>
        <taxon>Vertebrata</taxon>
        <taxon>Euteleostomi</taxon>
        <taxon>Actinopterygii</taxon>
        <taxon>Neopterygii</taxon>
        <taxon>Teleostei</taxon>
        <taxon>Neoteleostei</taxon>
        <taxon>Acanthomorphata</taxon>
        <taxon>Ovalentaria</taxon>
        <taxon>Atherinomorphae</taxon>
        <taxon>Cyprinodontiformes</taxon>
        <taxon>Fundulidae</taxon>
        <taxon>Fundulus</taxon>
    </lineage>
</organism>
<name>A0A3Q2NYM0_FUNHE</name>
<evidence type="ECO:0000313" key="4">
    <source>
        <dbReference type="Ensembl" id="ENSFHEP00000004651.1"/>
    </source>
</evidence>
<dbReference type="InterPro" id="IPR003599">
    <property type="entry name" value="Ig_sub"/>
</dbReference>
<evidence type="ECO:0000313" key="5">
    <source>
        <dbReference type="Proteomes" id="UP000265000"/>
    </source>
</evidence>
<evidence type="ECO:0000256" key="2">
    <source>
        <dbReference type="SAM" id="SignalP"/>
    </source>
</evidence>
<dbReference type="Pfam" id="PF13927">
    <property type="entry name" value="Ig_3"/>
    <property type="match status" value="1"/>
</dbReference>
<dbReference type="Gene3D" id="2.60.40.10">
    <property type="entry name" value="Immunoglobulins"/>
    <property type="match status" value="3"/>
</dbReference>
<protein>
    <submittedName>
        <fullName evidence="4">Vascular cell adhesion protein 1</fullName>
    </submittedName>
</protein>
<keyword evidence="1" id="KW-0812">Transmembrane</keyword>
<dbReference type="GO" id="GO:0005178">
    <property type="term" value="F:integrin binding"/>
    <property type="evidence" value="ECO:0007669"/>
    <property type="project" value="InterPro"/>
</dbReference>
<reference evidence="4" key="2">
    <citation type="submission" date="2025-09" db="UniProtKB">
        <authorList>
            <consortium name="Ensembl"/>
        </authorList>
    </citation>
    <scope>IDENTIFICATION</scope>
</reference>
<dbReference type="InterPro" id="IPR013783">
    <property type="entry name" value="Ig-like_fold"/>
</dbReference>
<dbReference type="Proteomes" id="UP000265000">
    <property type="component" value="Unplaced"/>
</dbReference>
<dbReference type="PANTHER" id="PTHR13771:SF9">
    <property type="entry name" value="INTERCELLULAR ADHESION MOLECULE 5"/>
    <property type="match status" value="1"/>
</dbReference>
<reference evidence="4" key="1">
    <citation type="submission" date="2025-08" db="UniProtKB">
        <authorList>
            <consortium name="Ensembl"/>
        </authorList>
    </citation>
    <scope>IDENTIFICATION</scope>
</reference>
<keyword evidence="5" id="KW-1185">Reference proteome</keyword>
<proteinExistence type="predicted"/>
<feature type="chain" id="PRO_5018572617" evidence="2">
    <location>
        <begin position="21"/>
        <end position="364"/>
    </location>
</feature>
<keyword evidence="1" id="KW-1133">Transmembrane helix</keyword>
<evidence type="ECO:0000256" key="1">
    <source>
        <dbReference type="SAM" id="Phobius"/>
    </source>
</evidence>
<dbReference type="InterPro" id="IPR007110">
    <property type="entry name" value="Ig-like_dom"/>
</dbReference>
<keyword evidence="2" id="KW-0732">Signal</keyword>
<dbReference type="PANTHER" id="PTHR13771">
    <property type="entry name" value="INTERCELLULAR ADHESION MOLECULE"/>
    <property type="match status" value="1"/>
</dbReference>
<dbReference type="PROSITE" id="PS50835">
    <property type="entry name" value="IG_LIKE"/>
    <property type="match status" value="1"/>
</dbReference>
<dbReference type="InterPro" id="IPR036179">
    <property type="entry name" value="Ig-like_dom_sf"/>
</dbReference>
<feature type="signal peptide" evidence="2">
    <location>
        <begin position="1"/>
        <end position="20"/>
    </location>
</feature>
<dbReference type="GeneTree" id="ENSGT00940000159005"/>
<feature type="domain" description="Ig-like" evidence="3">
    <location>
        <begin position="225"/>
        <end position="301"/>
    </location>
</feature>
<accession>A0A3Q2NYM0</accession>
<dbReference type="InterPro" id="IPR047012">
    <property type="entry name" value="ICAM_VCAM"/>
</dbReference>
<dbReference type="GO" id="GO:0007155">
    <property type="term" value="P:cell adhesion"/>
    <property type="evidence" value="ECO:0007669"/>
    <property type="project" value="InterPro"/>
</dbReference>
<dbReference type="AlphaFoldDB" id="A0A3Q2NYM0"/>
<dbReference type="SMART" id="SM00408">
    <property type="entry name" value="IGc2"/>
    <property type="match status" value="1"/>
</dbReference>
<keyword evidence="1" id="KW-0472">Membrane</keyword>
<dbReference type="Ensembl" id="ENSFHET00000008488.1">
    <property type="protein sequence ID" value="ENSFHEP00000004651.1"/>
    <property type="gene ID" value="ENSFHEG00000005561.1"/>
</dbReference>
<dbReference type="SMART" id="SM00409">
    <property type="entry name" value="IG"/>
    <property type="match status" value="2"/>
</dbReference>
<dbReference type="SUPFAM" id="SSF48726">
    <property type="entry name" value="Immunoglobulin"/>
    <property type="match status" value="2"/>
</dbReference>
<feature type="transmembrane region" description="Helical" evidence="1">
    <location>
        <begin position="310"/>
        <end position="336"/>
    </location>
</feature>
<dbReference type="InterPro" id="IPR003598">
    <property type="entry name" value="Ig_sub2"/>
</dbReference>
<sequence>MFSNFVLLFSFTTFLCCVSSCDVNCADKPVLTPSALVVKYGDPASATCVACQKACLSHSDNVIAMEKSVGNTTKNGTTLTWTVDRLTEWALAPKCFYSTVDNQCCTHLSVIVYQPPENVSISLNHTGPLTEHTEYTLQCSVLNVAPARNLVVTFYRGQTKLGQEKATSDSKEPVNERFALSFNASKEDNGAQFWCEAKLELGAYGPQPPPVVKSDNLTATVHYGPKLKVPANPAPIDIPEGETLNLTCLADGNPNPLYNWSLPSKTGNHSEPILTIKSVDSQDAGQYVCTVRNSVSTAQVTFNVNVKVDFTIYIIVAVILAVIVIAAVAAVFYFFYYKQNKMGEYQLKDVFRLGTRHQLIPQSS</sequence>